<sequence>SRLDSACTGPTHETSFH</sequence>
<dbReference type="EMBL" id="BDIP01002737">
    <property type="protein sequence ID" value="GCA63228.1"/>
    <property type="molecule type" value="Genomic_DNA"/>
</dbReference>
<gene>
    <name evidence="1" type="ORF">KIPB_008660</name>
</gene>
<evidence type="ECO:0000313" key="1">
    <source>
        <dbReference type="EMBL" id="GCA63228.1"/>
    </source>
</evidence>
<evidence type="ECO:0000313" key="2">
    <source>
        <dbReference type="Proteomes" id="UP000265618"/>
    </source>
</evidence>
<proteinExistence type="predicted"/>
<accession>A0A391NVL1</accession>
<protein>
    <submittedName>
        <fullName evidence="1">Uncharacterized protein</fullName>
    </submittedName>
</protein>
<reference evidence="1 2" key="1">
    <citation type="journal article" date="2018" name="PLoS ONE">
        <title>The draft genome of Kipferlia bialata reveals reductive genome evolution in fornicate parasites.</title>
        <authorList>
            <person name="Tanifuji G."/>
            <person name="Takabayashi S."/>
            <person name="Kume K."/>
            <person name="Takagi M."/>
            <person name="Nakayama T."/>
            <person name="Kamikawa R."/>
            <person name="Inagaki Y."/>
            <person name="Hashimoto T."/>
        </authorList>
    </citation>
    <scope>NUCLEOTIDE SEQUENCE [LARGE SCALE GENOMIC DNA]</scope>
    <source>
        <strain evidence="1">NY0173</strain>
    </source>
</reference>
<organism evidence="1 2">
    <name type="scientific">Kipferlia bialata</name>
    <dbReference type="NCBI Taxonomy" id="797122"/>
    <lineage>
        <taxon>Eukaryota</taxon>
        <taxon>Metamonada</taxon>
        <taxon>Carpediemonas-like organisms</taxon>
        <taxon>Kipferlia</taxon>
    </lineage>
</organism>
<dbReference type="AlphaFoldDB" id="A0A391NVL1"/>
<comment type="caution">
    <text evidence="1">The sequence shown here is derived from an EMBL/GenBank/DDBJ whole genome shotgun (WGS) entry which is preliminary data.</text>
</comment>
<name>A0A391NVL1_9EUKA</name>
<feature type="non-terminal residue" evidence="1">
    <location>
        <position position="1"/>
    </location>
</feature>
<dbReference type="Proteomes" id="UP000265618">
    <property type="component" value="Unassembled WGS sequence"/>
</dbReference>
<keyword evidence="2" id="KW-1185">Reference proteome</keyword>